<dbReference type="GO" id="GO:0042101">
    <property type="term" value="C:T cell receptor complex"/>
    <property type="evidence" value="ECO:0007669"/>
    <property type="project" value="UniProtKB-KW"/>
</dbReference>
<dbReference type="AlphaFoldDB" id="A0A3B4YW74"/>
<accession>A0A3B4YW74</accession>
<evidence type="ECO:0000256" key="1">
    <source>
        <dbReference type="ARBA" id="ARBA00022729"/>
    </source>
</evidence>
<evidence type="ECO:0000256" key="4">
    <source>
        <dbReference type="ARBA" id="ARBA00023319"/>
    </source>
</evidence>
<dbReference type="GO" id="GO:0002250">
    <property type="term" value="P:adaptive immune response"/>
    <property type="evidence" value="ECO:0007669"/>
    <property type="project" value="UniProtKB-KW"/>
</dbReference>
<dbReference type="GeneTree" id="ENSGT00980000198715"/>
<dbReference type="Ensembl" id="ENSSPAT00000001012.1">
    <property type="protein sequence ID" value="ENSSPAP00000000998.1"/>
    <property type="gene ID" value="ENSSPAG00000000756.1"/>
</dbReference>
<name>A0A3B4YW74_9TELE</name>
<keyword evidence="5" id="KW-1279">T cell receptor</keyword>
<evidence type="ECO:0000313" key="7">
    <source>
        <dbReference type="Ensembl" id="ENSSPAP00000000998.1"/>
    </source>
</evidence>
<dbReference type="InterPro" id="IPR007110">
    <property type="entry name" value="Ig-like_dom"/>
</dbReference>
<keyword evidence="1" id="KW-0732">Signal</keyword>
<dbReference type="InterPro" id="IPR013783">
    <property type="entry name" value="Ig-like_fold"/>
</dbReference>
<dbReference type="InterPro" id="IPR013106">
    <property type="entry name" value="Ig_V-set"/>
</dbReference>
<dbReference type="PANTHER" id="PTHR19367">
    <property type="entry name" value="T-CELL RECEPTOR ALPHA CHAIN V REGION"/>
    <property type="match status" value="1"/>
</dbReference>
<keyword evidence="3" id="KW-0675">Receptor</keyword>
<organism evidence="7">
    <name type="scientific">Stegastes partitus</name>
    <name type="common">bicolor damselfish</name>
    <dbReference type="NCBI Taxonomy" id="144197"/>
    <lineage>
        <taxon>Eukaryota</taxon>
        <taxon>Metazoa</taxon>
        <taxon>Chordata</taxon>
        <taxon>Craniata</taxon>
        <taxon>Vertebrata</taxon>
        <taxon>Euteleostomi</taxon>
        <taxon>Actinopterygii</taxon>
        <taxon>Neopterygii</taxon>
        <taxon>Teleostei</taxon>
        <taxon>Neoteleostei</taxon>
        <taxon>Acanthomorphata</taxon>
        <taxon>Ovalentaria</taxon>
        <taxon>Pomacentridae</taxon>
        <taxon>Stegastes</taxon>
    </lineage>
</organism>
<dbReference type="InterPro" id="IPR003599">
    <property type="entry name" value="Ig_sub"/>
</dbReference>
<proteinExistence type="predicted"/>
<evidence type="ECO:0000256" key="3">
    <source>
        <dbReference type="ARBA" id="ARBA00023170"/>
    </source>
</evidence>
<dbReference type="InterPro" id="IPR036179">
    <property type="entry name" value="Ig-like_dom_sf"/>
</dbReference>
<reference evidence="7" key="1">
    <citation type="submission" date="2023-09" db="UniProtKB">
        <authorList>
            <consortium name="Ensembl"/>
        </authorList>
    </citation>
    <scope>IDENTIFICATION</scope>
</reference>
<feature type="domain" description="Ig-like" evidence="6">
    <location>
        <begin position="3"/>
        <end position="119"/>
    </location>
</feature>
<evidence type="ECO:0000259" key="6">
    <source>
        <dbReference type="PROSITE" id="PS50835"/>
    </source>
</evidence>
<dbReference type="PROSITE" id="PS50835">
    <property type="entry name" value="IG_LIKE"/>
    <property type="match status" value="1"/>
</dbReference>
<evidence type="ECO:0000256" key="2">
    <source>
        <dbReference type="ARBA" id="ARBA00023130"/>
    </source>
</evidence>
<dbReference type="Pfam" id="PF07686">
    <property type="entry name" value="V-set"/>
    <property type="match status" value="1"/>
</dbReference>
<sequence length="157" mass="17713">MFPLLMITLKGVRCQQLTAVNDEESSLEGSTVTLTYKYSKQATGGDQFYWYRQHPGKPPEFLIFHLGTQNVTQAGLSATVSGDKNQITLKISSAAVTDSAVYYCALRPTVTGNTNRIISVFRPEMFEEIKPQYMLLYLFLFSSHIIGEFQIRDQSLL</sequence>
<keyword evidence="5" id="KW-0391">Immunity</keyword>
<dbReference type="STRING" id="144197.ENSSPAP00000000998"/>
<evidence type="ECO:0000256" key="5">
    <source>
        <dbReference type="ARBA" id="ARBA00043266"/>
    </source>
</evidence>
<dbReference type="Gene3D" id="2.60.40.10">
    <property type="entry name" value="Immunoglobulins"/>
    <property type="match status" value="1"/>
</dbReference>
<keyword evidence="2" id="KW-1064">Adaptive immunity</keyword>
<protein>
    <recommendedName>
        <fullName evidence="6">Ig-like domain-containing protein</fullName>
    </recommendedName>
</protein>
<dbReference type="InterPro" id="IPR051287">
    <property type="entry name" value="TCR_variable_region"/>
</dbReference>
<dbReference type="SUPFAM" id="SSF48726">
    <property type="entry name" value="Immunoglobulin"/>
    <property type="match status" value="1"/>
</dbReference>
<dbReference type="SMART" id="SM00409">
    <property type="entry name" value="IG"/>
    <property type="match status" value="1"/>
</dbReference>
<keyword evidence="4" id="KW-0393">Immunoglobulin domain</keyword>
<dbReference type="SMART" id="SM00406">
    <property type="entry name" value="IGv"/>
    <property type="match status" value="1"/>
</dbReference>
<dbReference type="PANTHER" id="PTHR19367:SF18">
    <property type="entry name" value="T CELL RECEPTOR ALPHA VARIABLE 16"/>
    <property type="match status" value="1"/>
</dbReference>